<name>A0A1X1WHV1_MYCIR</name>
<keyword evidence="1" id="KW-0732">Signal</keyword>
<organism evidence="2 3">
    <name type="scientific">Mycolicibacterium iranicum</name>
    <name type="common">Mycobacterium iranicum</name>
    <dbReference type="NCBI Taxonomy" id="912594"/>
    <lineage>
        <taxon>Bacteria</taxon>
        <taxon>Bacillati</taxon>
        <taxon>Actinomycetota</taxon>
        <taxon>Actinomycetes</taxon>
        <taxon>Mycobacteriales</taxon>
        <taxon>Mycobacteriaceae</taxon>
        <taxon>Mycolicibacterium</taxon>
    </lineage>
</organism>
<evidence type="ECO:0008006" key="4">
    <source>
        <dbReference type="Google" id="ProtNLM"/>
    </source>
</evidence>
<evidence type="ECO:0000313" key="3">
    <source>
        <dbReference type="Proteomes" id="UP000193622"/>
    </source>
</evidence>
<evidence type="ECO:0000313" key="2">
    <source>
        <dbReference type="EMBL" id="ORV86181.1"/>
    </source>
</evidence>
<protein>
    <recommendedName>
        <fullName evidence="4">Secreted protein</fullName>
    </recommendedName>
</protein>
<accession>A0A1X1WHV1</accession>
<gene>
    <name evidence="2" type="ORF">AWC12_19030</name>
</gene>
<dbReference type="Proteomes" id="UP000193622">
    <property type="component" value="Unassembled WGS sequence"/>
</dbReference>
<dbReference type="RefSeq" id="WP_085176115.1">
    <property type="nucleotide sequence ID" value="NZ_LQPC01000037.1"/>
</dbReference>
<feature type="chain" id="PRO_5012801040" description="Secreted protein" evidence="1">
    <location>
        <begin position="30"/>
        <end position="128"/>
    </location>
</feature>
<feature type="signal peptide" evidence="1">
    <location>
        <begin position="1"/>
        <end position="29"/>
    </location>
</feature>
<sequence>MQWPGTTVAVVVAMISAAIVAGPAGEAQAQDCNDAFCTPGIKGGVTLGAPCSDTQYYVFGTTSWGRLVFCGSPRRYEPRYFRSLPMKGVKAENSLCQGLENSVAQGLDGRYLFCQALDGQPLWRAKID</sequence>
<dbReference type="AlphaFoldDB" id="A0A1X1WHV1"/>
<evidence type="ECO:0000256" key="1">
    <source>
        <dbReference type="SAM" id="SignalP"/>
    </source>
</evidence>
<comment type="caution">
    <text evidence="2">The sequence shown here is derived from an EMBL/GenBank/DDBJ whole genome shotgun (WGS) entry which is preliminary data.</text>
</comment>
<reference evidence="2 3" key="1">
    <citation type="submission" date="2016-01" db="EMBL/GenBank/DDBJ databases">
        <title>The new phylogeny of the genus Mycobacterium.</title>
        <authorList>
            <person name="Tarcisio F."/>
            <person name="Conor M."/>
            <person name="Antonella G."/>
            <person name="Elisabetta G."/>
            <person name="Giulia F.S."/>
            <person name="Sara T."/>
            <person name="Anna F."/>
            <person name="Clotilde B."/>
            <person name="Roberto B."/>
            <person name="Veronica D.S."/>
            <person name="Fabio R."/>
            <person name="Monica P."/>
            <person name="Olivier J."/>
            <person name="Enrico T."/>
            <person name="Nicola S."/>
        </authorList>
    </citation>
    <scope>NUCLEOTIDE SEQUENCE [LARGE SCALE GENOMIC DNA]</scope>
    <source>
        <strain evidence="2 3">DSM 45541</strain>
    </source>
</reference>
<proteinExistence type="predicted"/>
<dbReference type="EMBL" id="LQPC01000037">
    <property type="protein sequence ID" value="ORV86181.1"/>
    <property type="molecule type" value="Genomic_DNA"/>
</dbReference>